<dbReference type="EMBL" id="UIDG01000043">
    <property type="protein sequence ID" value="SUS04637.1"/>
    <property type="molecule type" value="Genomic_DNA"/>
</dbReference>
<evidence type="ECO:0000313" key="1">
    <source>
        <dbReference type="EMBL" id="SUS04637.1"/>
    </source>
</evidence>
<organism evidence="1">
    <name type="scientific">metagenome</name>
    <dbReference type="NCBI Taxonomy" id="256318"/>
    <lineage>
        <taxon>unclassified sequences</taxon>
        <taxon>metagenomes</taxon>
    </lineage>
</organism>
<proteinExistence type="predicted"/>
<reference evidence="1" key="1">
    <citation type="submission" date="2018-07" db="EMBL/GenBank/DDBJ databases">
        <authorList>
            <person name="Quirk P.G."/>
            <person name="Krulwich T.A."/>
        </authorList>
    </citation>
    <scope>NUCLEOTIDE SEQUENCE</scope>
</reference>
<dbReference type="AlphaFoldDB" id="A0A380T9I1"/>
<accession>A0A380T9I1</accession>
<sequence>MGAGVAGDIGPDGGVCIKEIGAVVVLGVI</sequence>
<protein>
    <submittedName>
        <fullName evidence="1">Uncharacterized protein</fullName>
    </submittedName>
</protein>
<gene>
    <name evidence="1" type="ORF">DF3PB_1370005</name>
</gene>
<name>A0A380T9I1_9ZZZZ</name>